<accession>A0A943Y353</accession>
<feature type="transmembrane region" description="Helical" evidence="5">
    <location>
        <begin position="59"/>
        <end position="80"/>
    </location>
</feature>
<keyword evidence="6" id="KW-0378">Hydrolase</keyword>
<feature type="transmembrane region" description="Helical" evidence="5">
    <location>
        <begin position="101"/>
        <end position="122"/>
    </location>
</feature>
<evidence type="ECO:0000256" key="2">
    <source>
        <dbReference type="ARBA" id="ARBA00022692"/>
    </source>
</evidence>
<comment type="caution">
    <text evidence="6">The sequence shown here is derived from an EMBL/GenBank/DDBJ whole genome shotgun (WGS) entry which is preliminary data.</text>
</comment>
<reference evidence="6" key="1">
    <citation type="submission" date="2021-02" db="EMBL/GenBank/DDBJ databases">
        <title>Infant gut strain persistence is associated with maternal origin, phylogeny, and functional potential including surface adhesion and iron acquisition.</title>
        <authorList>
            <person name="Lou Y.C."/>
        </authorList>
    </citation>
    <scope>NUCLEOTIDE SEQUENCE</scope>
    <source>
        <strain evidence="6">L1_008_092G1_dasL1_008_092G1_concoct_16</strain>
    </source>
</reference>
<dbReference type="InterPro" id="IPR001940">
    <property type="entry name" value="Peptidase_S1C"/>
</dbReference>
<dbReference type="Proteomes" id="UP000739069">
    <property type="component" value="Unassembled WGS sequence"/>
</dbReference>
<evidence type="ECO:0000256" key="4">
    <source>
        <dbReference type="ARBA" id="ARBA00023136"/>
    </source>
</evidence>
<keyword evidence="6" id="KW-0645">Protease</keyword>
<dbReference type="Pfam" id="PF02674">
    <property type="entry name" value="Colicin_V"/>
    <property type="match status" value="1"/>
</dbReference>
<dbReference type="InterPro" id="IPR043504">
    <property type="entry name" value="Peptidase_S1_PA_chymotrypsin"/>
</dbReference>
<evidence type="ECO:0000256" key="3">
    <source>
        <dbReference type="ARBA" id="ARBA00022989"/>
    </source>
</evidence>
<dbReference type="InterPro" id="IPR003825">
    <property type="entry name" value="Colicin-V_CvpA"/>
</dbReference>
<dbReference type="Gene3D" id="2.40.10.10">
    <property type="entry name" value="Trypsin-like serine proteases"/>
    <property type="match status" value="2"/>
</dbReference>
<dbReference type="EC" id="3.4.21.-" evidence="6"/>
<evidence type="ECO:0000256" key="5">
    <source>
        <dbReference type="SAM" id="Phobius"/>
    </source>
</evidence>
<organism evidence="6 7">
    <name type="scientific">Rothia mucilaginosa</name>
    <dbReference type="NCBI Taxonomy" id="43675"/>
    <lineage>
        <taxon>Bacteria</taxon>
        <taxon>Bacillati</taxon>
        <taxon>Actinomycetota</taxon>
        <taxon>Actinomycetes</taxon>
        <taxon>Micrococcales</taxon>
        <taxon>Micrococcaceae</taxon>
        <taxon>Rothia</taxon>
    </lineage>
</organism>
<comment type="subcellular location">
    <subcellularLocation>
        <location evidence="1">Membrane</location>
        <topology evidence="1">Multi-pass membrane protein</topology>
    </subcellularLocation>
</comment>
<dbReference type="GO" id="GO:0006508">
    <property type="term" value="P:proteolysis"/>
    <property type="evidence" value="ECO:0007669"/>
    <property type="project" value="UniProtKB-KW"/>
</dbReference>
<gene>
    <name evidence="6" type="ORF">KH265_00295</name>
</gene>
<dbReference type="NCBIfam" id="NF033740">
    <property type="entry name" value="MarP_fam_protase"/>
    <property type="match status" value="1"/>
</dbReference>
<dbReference type="PANTHER" id="PTHR43019">
    <property type="entry name" value="SERINE ENDOPROTEASE DEGS"/>
    <property type="match status" value="1"/>
</dbReference>
<dbReference type="InterPro" id="IPR009003">
    <property type="entry name" value="Peptidase_S1_PA"/>
</dbReference>
<dbReference type="RefSeq" id="WP_303951520.1">
    <property type="nucleotide sequence ID" value="NZ_JAGZXI010000001.1"/>
</dbReference>
<dbReference type="GO" id="GO:0016020">
    <property type="term" value="C:membrane"/>
    <property type="evidence" value="ECO:0007669"/>
    <property type="project" value="UniProtKB-SubCell"/>
</dbReference>
<keyword evidence="3 5" id="KW-1133">Transmembrane helix</keyword>
<keyword evidence="2 5" id="KW-0812">Transmembrane</keyword>
<proteinExistence type="predicted"/>
<dbReference type="InterPro" id="IPR047680">
    <property type="entry name" value="MarP-like"/>
</dbReference>
<evidence type="ECO:0000313" key="7">
    <source>
        <dbReference type="Proteomes" id="UP000739069"/>
    </source>
</evidence>
<dbReference type="PRINTS" id="PR00834">
    <property type="entry name" value="PROTEASES2C"/>
</dbReference>
<dbReference type="AlphaFoldDB" id="A0A943Y353"/>
<dbReference type="GO" id="GO:0009403">
    <property type="term" value="P:toxin biosynthetic process"/>
    <property type="evidence" value="ECO:0007669"/>
    <property type="project" value="InterPro"/>
</dbReference>
<evidence type="ECO:0000313" key="6">
    <source>
        <dbReference type="EMBL" id="MBS6634102.1"/>
    </source>
</evidence>
<dbReference type="SUPFAM" id="SSF50494">
    <property type="entry name" value="Trypsin-like serine proteases"/>
    <property type="match status" value="1"/>
</dbReference>
<keyword evidence="4 5" id="KW-0472">Membrane</keyword>
<dbReference type="EMBL" id="JAGZXI010000001">
    <property type="protein sequence ID" value="MBS6634102.1"/>
    <property type="molecule type" value="Genomic_DNA"/>
</dbReference>
<dbReference type="PANTHER" id="PTHR43019:SF23">
    <property type="entry name" value="PROTEASE DO-LIKE 5, CHLOROPLASTIC"/>
    <property type="match status" value="1"/>
</dbReference>
<feature type="transmembrane region" description="Helical" evidence="5">
    <location>
        <begin position="34"/>
        <end position="53"/>
    </location>
</feature>
<sequence>MTDINPLDIVIPILLLLYFLAGIRSGFFTTLGTFLGLGLGVCAAAWLVPLAVASVGSQWSLITAVGVLILCLTIGQWLGIVAGRAIRRVTDITPLKSIERFFGGVLNLLACALVLVVLTISMRTVPIPQLNAALSQSKVLTWMVTSTPEALKDQIDSVRNNVLASTSIPEVSQLIAPETSAPTEGVESDALDAASASVVEILGAAEQCGYTSTGSGFVADNGLVVTNAHVVAGVTSPVVQDIRGRTWPGTVVYMDSEQDLAFISVPTLPLKPLTIGKNASAGSLVTFMGYPKGGPFKALPATVQGIGNTQTIDAETGRANAMRQVYQLAADVQHGNSGGPVLDENGTVVGVIFGKATSGQTGYAITASTLKQALAEGGNNTAAVSTGSCRKQ</sequence>
<name>A0A943Y353_9MICC</name>
<feature type="transmembrane region" description="Helical" evidence="5">
    <location>
        <begin position="6"/>
        <end position="27"/>
    </location>
</feature>
<evidence type="ECO:0000256" key="1">
    <source>
        <dbReference type="ARBA" id="ARBA00004141"/>
    </source>
</evidence>
<dbReference type="Pfam" id="PF13365">
    <property type="entry name" value="Trypsin_2"/>
    <property type="match status" value="1"/>
</dbReference>
<dbReference type="GO" id="GO:0004252">
    <property type="term" value="F:serine-type endopeptidase activity"/>
    <property type="evidence" value="ECO:0007669"/>
    <property type="project" value="InterPro"/>
</dbReference>
<protein>
    <submittedName>
        <fullName evidence="6">MarP family serine protease</fullName>
        <ecNumber evidence="6">3.4.21.-</ecNumber>
    </submittedName>
</protein>